<name>A0A6G7EIS6_9CAUL</name>
<evidence type="ECO:0000313" key="1">
    <source>
        <dbReference type="EMBL" id="QIH73267.1"/>
    </source>
</evidence>
<dbReference type="Proteomes" id="UP000501325">
    <property type="component" value="Chromosome"/>
</dbReference>
<dbReference type="Proteomes" id="UP000289220">
    <property type="component" value="Unassembled WGS sequence"/>
</dbReference>
<reference evidence="1 4" key="2">
    <citation type="submission" date="2020-01" db="EMBL/GenBank/DDBJ databases">
        <authorList>
            <person name="Wang S."/>
        </authorList>
    </citation>
    <scope>NUCLEOTIDE SEQUENCE [LARGE SCALE GENOMIC DNA]</scope>
    <source>
        <strain evidence="1 4">D151-2-6</strain>
    </source>
</reference>
<dbReference type="AlphaFoldDB" id="A0A6G7EIS6"/>
<sequence length="138" mass="14184">MLSASAEVIAARTTLMVHGLTDPAGQDRVELSLMSSEKTEALSASAAALAASAGTVGKRLGQAALDEGARALQAATEIAGARTPAEAAQAQFRYALGWWSRAAGQALTLNAELTQAQTDALTPIHKTAVANAKRLRKS</sequence>
<evidence type="ECO:0000313" key="4">
    <source>
        <dbReference type="Proteomes" id="UP000501325"/>
    </source>
</evidence>
<dbReference type="EMBL" id="CP048751">
    <property type="protein sequence ID" value="QIH73267.1"/>
    <property type="molecule type" value="Genomic_DNA"/>
</dbReference>
<dbReference type="EMBL" id="UXHF01000030">
    <property type="protein sequence ID" value="VDC50157.1"/>
    <property type="molecule type" value="Genomic_DNA"/>
</dbReference>
<proteinExistence type="predicted"/>
<protein>
    <submittedName>
        <fullName evidence="1">Phasin</fullName>
    </submittedName>
</protein>
<gene>
    <name evidence="2" type="ORF">BREV_BREV_01726</name>
    <name evidence="1" type="ORF">GYM46_10085</name>
</gene>
<organism evidence="2 3">
    <name type="scientific">Brevundimonas mediterranea</name>
    <dbReference type="NCBI Taxonomy" id="74329"/>
    <lineage>
        <taxon>Bacteria</taxon>
        <taxon>Pseudomonadati</taxon>
        <taxon>Pseudomonadota</taxon>
        <taxon>Alphaproteobacteria</taxon>
        <taxon>Caulobacterales</taxon>
        <taxon>Caulobacteraceae</taxon>
        <taxon>Brevundimonas</taxon>
    </lineage>
</organism>
<keyword evidence="3" id="KW-1185">Reference proteome</keyword>
<accession>A0A6G7EIS6</accession>
<evidence type="ECO:0000313" key="3">
    <source>
        <dbReference type="Proteomes" id="UP000289220"/>
    </source>
</evidence>
<evidence type="ECO:0000313" key="2">
    <source>
        <dbReference type="EMBL" id="VDC50157.1"/>
    </source>
</evidence>
<reference evidence="2 3" key="1">
    <citation type="submission" date="2018-11" db="EMBL/GenBank/DDBJ databases">
        <authorList>
            <person name="Peiro R."/>
            <person name="Begona"/>
            <person name="Cbmso G."/>
            <person name="Lopez M."/>
            <person name="Gonzalez S."/>
            <person name="Sacristan E."/>
            <person name="Castillo E."/>
        </authorList>
    </citation>
    <scope>NUCLEOTIDE SEQUENCE [LARGE SCALE GENOMIC DNA]</scope>
    <source>
        <strain evidence="2">Brev_genome</strain>
    </source>
</reference>
<dbReference type="RefSeq" id="WP_008261317.1">
    <property type="nucleotide sequence ID" value="NZ_CP048751.1"/>
</dbReference>
<dbReference type="KEGG" id="bmed:GYM46_10085"/>